<evidence type="ECO:0000313" key="2">
    <source>
        <dbReference type="EMBL" id="KAK9228926.1"/>
    </source>
</evidence>
<keyword evidence="3" id="KW-1185">Reference proteome</keyword>
<organism evidence="2 3">
    <name type="scientific">Citrus x changshan-huyou</name>
    <dbReference type="NCBI Taxonomy" id="2935761"/>
    <lineage>
        <taxon>Eukaryota</taxon>
        <taxon>Viridiplantae</taxon>
        <taxon>Streptophyta</taxon>
        <taxon>Embryophyta</taxon>
        <taxon>Tracheophyta</taxon>
        <taxon>Spermatophyta</taxon>
        <taxon>Magnoliopsida</taxon>
        <taxon>eudicotyledons</taxon>
        <taxon>Gunneridae</taxon>
        <taxon>Pentapetalae</taxon>
        <taxon>rosids</taxon>
        <taxon>malvids</taxon>
        <taxon>Sapindales</taxon>
        <taxon>Rutaceae</taxon>
        <taxon>Aurantioideae</taxon>
        <taxon>Citrus</taxon>
    </lineage>
</organism>
<proteinExistence type="inferred from homology"/>
<reference evidence="2 3" key="1">
    <citation type="submission" date="2024-05" db="EMBL/GenBank/DDBJ databases">
        <title>Haplotype-resolved chromosome-level genome assembly of Huyou (Citrus changshanensis).</title>
        <authorList>
            <person name="Miao C."/>
            <person name="Chen W."/>
            <person name="Wu Y."/>
            <person name="Wang L."/>
            <person name="Zhao S."/>
            <person name="Grierson D."/>
            <person name="Xu C."/>
            <person name="Chen K."/>
        </authorList>
    </citation>
    <scope>NUCLEOTIDE SEQUENCE [LARGE SCALE GENOMIC DNA]</scope>
    <source>
        <strain evidence="2">01-14</strain>
        <tissue evidence="2">Leaf</tissue>
    </source>
</reference>
<dbReference type="PANTHER" id="PTHR33509">
    <property type="entry name" value="LATE EMBRYOGENIS ABUNDANT PROTEIN 2-RELATED"/>
    <property type="match status" value="1"/>
</dbReference>
<sequence length="117" mass="13202">MIVLISLPYKTLRALKNLICFLLSLVNMASKFSNSFLLLRRSNAVAAGNVRGKQPAAAEVMRKMTDMKAESVCGVEKEEFWMRDPNTGNWIPESQFNQIDAADLRDQLLPKIKKNDS</sequence>
<dbReference type="PANTHER" id="PTHR33509:SF21">
    <property type="entry name" value="OS02G0564600 PROTEIN"/>
    <property type="match status" value="1"/>
</dbReference>
<comment type="similarity">
    <text evidence="1">Belongs to the LEA type 3 family.</text>
</comment>
<dbReference type="EMBL" id="JBCGBO010000001">
    <property type="protein sequence ID" value="KAK9228926.1"/>
    <property type="molecule type" value="Genomic_DNA"/>
</dbReference>
<evidence type="ECO:0000313" key="3">
    <source>
        <dbReference type="Proteomes" id="UP001428341"/>
    </source>
</evidence>
<dbReference type="InterPro" id="IPR004926">
    <property type="entry name" value="LEA_3a"/>
</dbReference>
<comment type="caution">
    <text evidence="2">The sequence shown here is derived from an EMBL/GenBank/DDBJ whole genome shotgun (WGS) entry which is preliminary data.</text>
</comment>
<dbReference type="Proteomes" id="UP001428341">
    <property type="component" value="Unassembled WGS sequence"/>
</dbReference>
<dbReference type="AlphaFoldDB" id="A0AAP0N061"/>
<dbReference type="Pfam" id="PF03242">
    <property type="entry name" value="LEA_3a"/>
    <property type="match status" value="1"/>
</dbReference>
<evidence type="ECO:0000256" key="1">
    <source>
        <dbReference type="ARBA" id="ARBA00007086"/>
    </source>
</evidence>
<gene>
    <name evidence="2" type="ORF">WN944_021883</name>
</gene>
<name>A0AAP0N061_9ROSI</name>
<protein>
    <submittedName>
        <fullName evidence="2">Uncharacterized protein</fullName>
    </submittedName>
</protein>
<accession>A0AAP0N061</accession>